<organism evidence="4 5">
    <name type="scientific">Pontibacillus litoralis JSM 072002</name>
    <dbReference type="NCBI Taxonomy" id="1385512"/>
    <lineage>
        <taxon>Bacteria</taxon>
        <taxon>Bacillati</taxon>
        <taxon>Bacillota</taxon>
        <taxon>Bacilli</taxon>
        <taxon>Bacillales</taxon>
        <taxon>Bacillaceae</taxon>
        <taxon>Pontibacillus</taxon>
    </lineage>
</organism>
<dbReference type="OrthoDB" id="9779910at2"/>
<accession>A0A0A5G589</accession>
<dbReference type="STRING" id="1385512.N784_05050"/>
<dbReference type="Gene3D" id="3.40.50.2020">
    <property type="match status" value="1"/>
</dbReference>
<evidence type="ECO:0000256" key="1">
    <source>
        <dbReference type="ARBA" id="ARBA00008007"/>
    </source>
</evidence>
<dbReference type="Pfam" id="PF00156">
    <property type="entry name" value="Pribosyltran"/>
    <property type="match status" value="1"/>
</dbReference>
<dbReference type="InterPro" id="IPR029057">
    <property type="entry name" value="PRTase-like"/>
</dbReference>
<gene>
    <name evidence="4" type="ORF">N784_05050</name>
</gene>
<evidence type="ECO:0000313" key="4">
    <source>
        <dbReference type="EMBL" id="KGX86318.1"/>
    </source>
</evidence>
<dbReference type="Proteomes" id="UP000030401">
    <property type="component" value="Unassembled WGS sequence"/>
</dbReference>
<dbReference type="CDD" id="cd06223">
    <property type="entry name" value="PRTases_typeI"/>
    <property type="match status" value="1"/>
</dbReference>
<keyword evidence="5" id="KW-1185">Reference proteome</keyword>
<feature type="compositionally biased region" description="Polar residues" evidence="2">
    <location>
        <begin position="169"/>
        <end position="178"/>
    </location>
</feature>
<dbReference type="InterPro" id="IPR051910">
    <property type="entry name" value="ComF/GntX_DNA_util-trans"/>
</dbReference>
<dbReference type="InterPro" id="IPR000836">
    <property type="entry name" value="PRTase_dom"/>
</dbReference>
<dbReference type="SUPFAM" id="SSF53271">
    <property type="entry name" value="PRTase-like"/>
    <property type="match status" value="1"/>
</dbReference>
<comment type="caution">
    <text evidence="4">The sequence shown here is derived from an EMBL/GenBank/DDBJ whole genome shotgun (WGS) entry which is preliminary data.</text>
</comment>
<evidence type="ECO:0000313" key="5">
    <source>
        <dbReference type="Proteomes" id="UP000030401"/>
    </source>
</evidence>
<dbReference type="PANTHER" id="PTHR47505">
    <property type="entry name" value="DNA UTILIZATION PROTEIN YHGH"/>
    <property type="match status" value="1"/>
</dbReference>
<protein>
    <recommendedName>
        <fullName evidence="3">Phosphoribosyltransferase domain-containing protein</fullName>
    </recommendedName>
</protein>
<reference evidence="4 5" key="1">
    <citation type="submission" date="2013-08" db="EMBL/GenBank/DDBJ databases">
        <authorList>
            <person name="Huang J."/>
            <person name="Wang G."/>
        </authorList>
    </citation>
    <scope>NUCLEOTIDE SEQUENCE [LARGE SCALE GENOMIC DNA]</scope>
    <source>
        <strain evidence="4 5">JSM 072002</strain>
    </source>
</reference>
<comment type="similarity">
    <text evidence="1">Belongs to the ComF/GntX family.</text>
</comment>
<proteinExistence type="inferred from homology"/>
<dbReference type="EMBL" id="AVPG01000014">
    <property type="protein sequence ID" value="KGX86318.1"/>
    <property type="molecule type" value="Genomic_DNA"/>
</dbReference>
<dbReference type="RefSeq" id="WP_036834548.1">
    <property type="nucleotide sequence ID" value="NZ_AVPG01000014.1"/>
</dbReference>
<evidence type="ECO:0000259" key="3">
    <source>
        <dbReference type="Pfam" id="PF00156"/>
    </source>
</evidence>
<feature type="region of interest" description="Disordered" evidence="2">
    <location>
        <begin position="158"/>
        <end position="179"/>
    </location>
</feature>
<sequence length="223" mass="25865">MHCLWCDEELIPNVVWSTFLAPVKKRVLCELCESQFERIKGATCKQCYRPMEKKGVCIDCQRWNENGASLKRNVSVYSYNDWMKEVVAKWKFRGDYVLGNVFEEKASEVFSAYYKATEVVLVPIPLSEERLAERGFNQALMIAQMLHAPIEQPLQRIRSEKQSKKSRQQRMNQANPFEQPSPFYKPVVLIDDIYTTGRTLQFAAETLQQNGCPHVEAFTLIRG</sequence>
<dbReference type="eggNOG" id="COG1040">
    <property type="taxonomic scope" value="Bacteria"/>
</dbReference>
<evidence type="ECO:0000256" key="2">
    <source>
        <dbReference type="SAM" id="MobiDB-lite"/>
    </source>
</evidence>
<dbReference type="AlphaFoldDB" id="A0A0A5G589"/>
<feature type="domain" description="Phosphoribosyltransferase" evidence="3">
    <location>
        <begin position="106"/>
        <end position="222"/>
    </location>
</feature>
<name>A0A0A5G589_9BACI</name>
<dbReference type="PANTHER" id="PTHR47505:SF1">
    <property type="entry name" value="DNA UTILIZATION PROTEIN YHGH"/>
    <property type="match status" value="1"/>
</dbReference>